<sequence>MITILDDSFSELNAYLESNKPSKIIFLTDENTHEHCLPFLLSNVTTEVPYEVIEIEPGEELKTIDTATQLWEILSDFEADRKTLMINLGGGVITDLGGFVASTYKRGVSFINIPTTLLAMCDAAIGGKNGIDHQFLKNIVGTFANPEQIFIYVGFLKTLPHPDLRSGFAEMLKHGLIADRKHWEDLTAISELTPENIAHYIERSTGIKQEIVQQDFKEQNIRKTLNFGHTIGHALESLFLKSGCPIPHGEAIAIGMICETRLSYLNKLITEEVSDEIIKQIKKYFPLHDISSFKIKEILHLMTNDKKNSLGEINFSLLNGIGSSCYDQRVSNDEITEVLTFYNNMTA</sequence>
<proteinExistence type="inferred from homology"/>
<comment type="catalytic activity">
    <reaction evidence="1">
        <text>7-phospho-2-dehydro-3-deoxy-D-arabino-heptonate = 3-dehydroquinate + phosphate</text>
        <dbReference type="Rhea" id="RHEA:21968"/>
        <dbReference type="ChEBI" id="CHEBI:32364"/>
        <dbReference type="ChEBI" id="CHEBI:43474"/>
        <dbReference type="ChEBI" id="CHEBI:58394"/>
        <dbReference type="EC" id="4.2.3.4"/>
    </reaction>
</comment>
<evidence type="ECO:0000256" key="15">
    <source>
        <dbReference type="ARBA" id="ARBA00023027"/>
    </source>
</evidence>
<evidence type="ECO:0000259" key="20">
    <source>
        <dbReference type="Pfam" id="PF01761"/>
    </source>
</evidence>
<comment type="cofactor">
    <cofactor evidence="2">
        <name>NAD(+)</name>
        <dbReference type="ChEBI" id="CHEBI:57540"/>
    </cofactor>
</comment>
<dbReference type="Proteomes" id="UP000626242">
    <property type="component" value="Unassembled WGS sequence"/>
</dbReference>
<dbReference type="InterPro" id="IPR050071">
    <property type="entry name" value="Dehydroquinate_synthase"/>
</dbReference>
<dbReference type="CDD" id="cd08195">
    <property type="entry name" value="DHQS"/>
    <property type="match status" value="1"/>
</dbReference>
<evidence type="ECO:0000256" key="12">
    <source>
        <dbReference type="ARBA" id="ARBA00022723"/>
    </source>
</evidence>
<keyword evidence="16" id="KW-0057">Aromatic amino acid biosynthesis</keyword>
<evidence type="ECO:0000256" key="11">
    <source>
        <dbReference type="ARBA" id="ARBA00022605"/>
    </source>
</evidence>
<evidence type="ECO:0000256" key="17">
    <source>
        <dbReference type="ARBA" id="ARBA00023239"/>
    </source>
</evidence>
<feature type="domain" description="3-dehydroquinate synthase C-terminal" evidence="21">
    <location>
        <begin position="167"/>
        <end position="308"/>
    </location>
</feature>
<gene>
    <name evidence="22" type="primary">aroB</name>
    <name evidence="22" type="ORF">H9628_05140</name>
</gene>
<evidence type="ECO:0000256" key="10">
    <source>
        <dbReference type="ARBA" id="ARBA00022490"/>
    </source>
</evidence>
<dbReference type="GO" id="GO:0003856">
    <property type="term" value="F:3-dehydroquinate synthase activity"/>
    <property type="evidence" value="ECO:0007669"/>
    <property type="project" value="UniProtKB-EC"/>
</dbReference>
<keyword evidence="17 22" id="KW-0456">Lyase</keyword>
<keyword evidence="13" id="KW-0547">Nucleotide-binding</keyword>
<evidence type="ECO:0000256" key="9">
    <source>
        <dbReference type="ARBA" id="ARBA00017684"/>
    </source>
</evidence>
<evidence type="ECO:0000256" key="14">
    <source>
        <dbReference type="ARBA" id="ARBA00022833"/>
    </source>
</evidence>
<dbReference type="PIRSF" id="PIRSF001455">
    <property type="entry name" value="DHQ_synth"/>
    <property type="match status" value="1"/>
</dbReference>
<evidence type="ECO:0000259" key="21">
    <source>
        <dbReference type="Pfam" id="PF24621"/>
    </source>
</evidence>
<dbReference type="PANTHER" id="PTHR43622">
    <property type="entry name" value="3-DEHYDROQUINATE SYNTHASE"/>
    <property type="match status" value="1"/>
</dbReference>
<evidence type="ECO:0000256" key="6">
    <source>
        <dbReference type="ARBA" id="ARBA00004661"/>
    </source>
</evidence>
<dbReference type="InterPro" id="IPR016037">
    <property type="entry name" value="DHQ_synth_AroB"/>
</dbReference>
<comment type="pathway">
    <text evidence="6">Metabolic intermediate biosynthesis; chorismate biosynthesis; chorismate from D-erythrose 4-phosphate and phosphoenolpyruvate: step 2/7.</text>
</comment>
<evidence type="ECO:0000313" key="22">
    <source>
        <dbReference type="EMBL" id="MBD8017848.1"/>
    </source>
</evidence>
<protein>
    <recommendedName>
        <fullName evidence="9 19">3-dehydroquinate synthase</fullName>
        <ecNumber evidence="8 19">4.2.3.4</ecNumber>
    </recommendedName>
</protein>
<keyword evidence="15" id="KW-0520">NAD</keyword>
<evidence type="ECO:0000256" key="2">
    <source>
        <dbReference type="ARBA" id="ARBA00001911"/>
    </source>
</evidence>
<feature type="domain" description="3-dehydroquinate synthase N-terminal" evidence="20">
    <location>
        <begin position="53"/>
        <end position="164"/>
    </location>
</feature>
<evidence type="ECO:0000256" key="18">
    <source>
        <dbReference type="ARBA" id="ARBA00023285"/>
    </source>
</evidence>
<keyword evidence="12" id="KW-0479">Metal-binding</keyword>
<evidence type="ECO:0000256" key="5">
    <source>
        <dbReference type="ARBA" id="ARBA00004496"/>
    </source>
</evidence>
<keyword evidence="18" id="KW-0170">Cobalt</keyword>
<keyword evidence="23" id="KW-1185">Reference proteome</keyword>
<dbReference type="NCBIfam" id="TIGR01357">
    <property type="entry name" value="aroB"/>
    <property type="match status" value="1"/>
</dbReference>
<evidence type="ECO:0000313" key="23">
    <source>
        <dbReference type="Proteomes" id="UP000626242"/>
    </source>
</evidence>
<evidence type="ECO:0000256" key="8">
    <source>
        <dbReference type="ARBA" id="ARBA00013031"/>
    </source>
</evidence>
<evidence type="ECO:0000256" key="19">
    <source>
        <dbReference type="NCBIfam" id="TIGR01357"/>
    </source>
</evidence>
<comment type="similarity">
    <text evidence="7">Belongs to the sugar phosphate cyclases superfamily. Dehydroquinate synthase family.</text>
</comment>
<evidence type="ECO:0000256" key="16">
    <source>
        <dbReference type="ARBA" id="ARBA00023141"/>
    </source>
</evidence>
<dbReference type="InterPro" id="IPR056179">
    <property type="entry name" value="DHQS_C"/>
</dbReference>
<accession>A0ABR8WLT8</accession>
<dbReference type="Pfam" id="PF01761">
    <property type="entry name" value="DHQ_synthase"/>
    <property type="match status" value="1"/>
</dbReference>
<evidence type="ECO:0000256" key="1">
    <source>
        <dbReference type="ARBA" id="ARBA00001393"/>
    </source>
</evidence>
<comment type="subcellular location">
    <subcellularLocation>
        <location evidence="5">Cytoplasm</location>
    </subcellularLocation>
</comment>
<dbReference type="Gene3D" id="3.40.50.1970">
    <property type="match status" value="1"/>
</dbReference>
<comment type="cofactor">
    <cofactor evidence="3">
        <name>Co(2+)</name>
        <dbReference type="ChEBI" id="CHEBI:48828"/>
    </cofactor>
</comment>
<comment type="function">
    <text evidence="4">Catalyzes the conversion of 3-deoxy-D-arabino-heptulosonate 7-phosphate (DAHP) to dehydroquinate (DHQ).</text>
</comment>
<evidence type="ECO:0000256" key="4">
    <source>
        <dbReference type="ARBA" id="ARBA00003485"/>
    </source>
</evidence>
<keyword evidence="10" id="KW-0963">Cytoplasm</keyword>
<dbReference type="SUPFAM" id="SSF56796">
    <property type="entry name" value="Dehydroquinate synthase-like"/>
    <property type="match status" value="1"/>
</dbReference>
<dbReference type="EC" id="4.2.3.4" evidence="8 19"/>
<organism evidence="22 23">
    <name type="scientific">Kaistella pullorum</name>
    <dbReference type="NCBI Taxonomy" id="2763074"/>
    <lineage>
        <taxon>Bacteria</taxon>
        <taxon>Pseudomonadati</taxon>
        <taxon>Bacteroidota</taxon>
        <taxon>Flavobacteriia</taxon>
        <taxon>Flavobacteriales</taxon>
        <taxon>Weeksellaceae</taxon>
        <taxon>Chryseobacterium group</taxon>
        <taxon>Kaistella</taxon>
    </lineage>
</organism>
<dbReference type="EMBL" id="JACSPS010000002">
    <property type="protein sequence ID" value="MBD8017848.1"/>
    <property type="molecule type" value="Genomic_DNA"/>
</dbReference>
<dbReference type="InterPro" id="IPR030963">
    <property type="entry name" value="DHQ_synth_fam"/>
</dbReference>
<evidence type="ECO:0000256" key="7">
    <source>
        <dbReference type="ARBA" id="ARBA00005412"/>
    </source>
</evidence>
<name>A0ABR8WLT8_9FLAO</name>
<dbReference type="Pfam" id="PF24621">
    <property type="entry name" value="DHQS_C"/>
    <property type="match status" value="1"/>
</dbReference>
<dbReference type="PANTHER" id="PTHR43622:SF7">
    <property type="entry name" value="3-DEHYDROQUINATE SYNTHASE, CHLOROPLASTIC"/>
    <property type="match status" value="1"/>
</dbReference>
<evidence type="ECO:0000256" key="13">
    <source>
        <dbReference type="ARBA" id="ARBA00022741"/>
    </source>
</evidence>
<dbReference type="Gene3D" id="1.20.1090.10">
    <property type="entry name" value="Dehydroquinate synthase-like - alpha domain"/>
    <property type="match status" value="1"/>
</dbReference>
<dbReference type="RefSeq" id="WP_251833057.1">
    <property type="nucleotide sequence ID" value="NZ_JACSPS010000002.1"/>
</dbReference>
<dbReference type="InterPro" id="IPR030960">
    <property type="entry name" value="DHQS/DOIS_N"/>
</dbReference>
<keyword evidence="11" id="KW-0028">Amino-acid biosynthesis</keyword>
<keyword evidence="14" id="KW-0862">Zinc</keyword>
<evidence type="ECO:0000256" key="3">
    <source>
        <dbReference type="ARBA" id="ARBA00001941"/>
    </source>
</evidence>
<comment type="caution">
    <text evidence="22">The sequence shown here is derived from an EMBL/GenBank/DDBJ whole genome shotgun (WGS) entry which is preliminary data.</text>
</comment>
<reference evidence="22 23" key="1">
    <citation type="submission" date="2020-08" db="EMBL/GenBank/DDBJ databases">
        <title>A Genomic Blueprint of the Chicken Gut Microbiome.</title>
        <authorList>
            <person name="Gilroy R."/>
            <person name="Ravi A."/>
            <person name="Getino M."/>
            <person name="Pursley I."/>
            <person name="Horton D.L."/>
            <person name="Alikhan N.-F."/>
            <person name="Baker D."/>
            <person name="Gharbi K."/>
            <person name="Hall N."/>
            <person name="Watson M."/>
            <person name="Adriaenssens E.M."/>
            <person name="Foster-Nyarko E."/>
            <person name="Jarju S."/>
            <person name="Secka A."/>
            <person name="Antonio M."/>
            <person name="Oren A."/>
            <person name="Chaudhuri R."/>
            <person name="La Ragione R.M."/>
            <person name="Hildebrand F."/>
            <person name="Pallen M.J."/>
        </authorList>
    </citation>
    <scope>NUCLEOTIDE SEQUENCE [LARGE SCALE GENOMIC DNA]</scope>
    <source>
        <strain evidence="22 23">Sa1CVA4</strain>
    </source>
</reference>